<reference evidence="1" key="1">
    <citation type="journal article" date="2023" name="Mol. Phylogenet. Evol.">
        <title>Genome-scale phylogeny and comparative genomics of the fungal order Sordariales.</title>
        <authorList>
            <person name="Hensen N."/>
            <person name="Bonometti L."/>
            <person name="Westerberg I."/>
            <person name="Brannstrom I.O."/>
            <person name="Guillou S."/>
            <person name="Cros-Aarteil S."/>
            <person name="Calhoun S."/>
            <person name="Haridas S."/>
            <person name="Kuo A."/>
            <person name="Mondo S."/>
            <person name="Pangilinan J."/>
            <person name="Riley R."/>
            <person name="LaButti K."/>
            <person name="Andreopoulos B."/>
            <person name="Lipzen A."/>
            <person name="Chen C."/>
            <person name="Yan M."/>
            <person name="Daum C."/>
            <person name="Ng V."/>
            <person name="Clum A."/>
            <person name="Steindorff A."/>
            <person name="Ohm R.A."/>
            <person name="Martin F."/>
            <person name="Silar P."/>
            <person name="Natvig D.O."/>
            <person name="Lalanne C."/>
            <person name="Gautier V."/>
            <person name="Ament-Velasquez S.L."/>
            <person name="Kruys A."/>
            <person name="Hutchinson M.I."/>
            <person name="Powell A.J."/>
            <person name="Barry K."/>
            <person name="Miller A.N."/>
            <person name="Grigoriev I.V."/>
            <person name="Debuchy R."/>
            <person name="Gladieux P."/>
            <person name="Hiltunen Thoren M."/>
            <person name="Johannesson H."/>
        </authorList>
    </citation>
    <scope>NUCLEOTIDE SEQUENCE</scope>
    <source>
        <strain evidence="1">SMH4131-1</strain>
    </source>
</reference>
<organism evidence="1 2">
    <name type="scientific">Cercophora scortea</name>
    <dbReference type="NCBI Taxonomy" id="314031"/>
    <lineage>
        <taxon>Eukaryota</taxon>
        <taxon>Fungi</taxon>
        <taxon>Dikarya</taxon>
        <taxon>Ascomycota</taxon>
        <taxon>Pezizomycotina</taxon>
        <taxon>Sordariomycetes</taxon>
        <taxon>Sordariomycetidae</taxon>
        <taxon>Sordariales</taxon>
        <taxon>Lasiosphaeriaceae</taxon>
        <taxon>Cercophora</taxon>
    </lineage>
</organism>
<protein>
    <submittedName>
        <fullName evidence="1">Uncharacterized protein</fullName>
    </submittedName>
</protein>
<dbReference type="Proteomes" id="UP001286456">
    <property type="component" value="Unassembled WGS sequence"/>
</dbReference>
<dbReference type="EMBL" id="JAUEPO010000003">
    <property type="protein sequence ID" value="KAK3327357.1"/>
    <property type="molecule type" value="Genomic_DNA"/>
</dbReference>
<accession>A0AAE0IM90</accession>
<dbReference type="AlphaFoldDB" id="A0AAE0IM90"/>
<comment type="caution">
    <text evidence="1">The sequence shown here is derived from an EMBL/GenBank/DDBJ whole genome shotgun (WGS) entry which is preliminary data.</text>
</comment>
<gene>
    <name evidence="1" type="ORF">B0T19DRAFT_160855</name>
</gene>
<reference evidence="1" key="2">
    <citation type="submission" date="2023-06" db="EMBL/GenBank/DDBJ databases">
        <authorList>
            <consortium name="Lawrence Berkeley National Laboratory"/>
            <person name="Haridas S."/>
            <person name="Hensen N."/>
            <person name="Bonometti L."/>
            <person name="Westerberg I."/>
            <person name="Brannstrom I.O."/>
            <person name="Guillou S."/>
            <person name="Cros-Aarteil S."/>
            <person name="Calhoun S."/>
            <person name="Kuo A."/>
            <person name="Mondo S."/>
            <person name="Pangilinan J."/>
            <person name="Riley R."/>
            <person name="Labutti K."/>
            <person name="Andreopoulos B."/>
            <person name="Lipzen A."/>
            <person name="Chen C."/>
            <person name="Yanf M."/>
            <person name="Daum C."/>
            <person name="Ng V."/>
            <person name="Clum A."/>
            <person name="Steindorff A."/>
            <person name="Ohm R."/>
            <person name="Martin F."/>
            <person name="Silar P."/>
            <person name="Natvig D."/>
            <person name="Lalanne C."/>
            <person name="Gautier V."/>
            <person name="Ament-Velasquez S.L."/>
            <person name="Kruys A."/>
            <person name="Hutchinson M.I."/>
            <person name="Powell A.J."/>
            <person name="Barry K."/>
            <person name="Miller A.N."/>
            <person name="Grigoriev I.V."/>
            <person name="Debuchy R."/>
            <person name="Gladieux P."/>
            <person name="Thoren M.H."/>
            <person name="Johannesson H."/>
        </authorList>
    </citation>
    <scope>NUCLEOTIDE SEQUENCE</scope>
    <source>
        <strain evidence="1">SMH4131-1</strain>
    </source>
</reference>
<name>A0AAE0IM90_9PEZI</name>
<evidence type="ECO:0000313" key="2">
    <source>
        <dbReference type="Proteomes" id="UP001286456"/>
    </source>
</evidence>
<evidence type="ECO:0000313" key="1">
    <source>
        <dbReference type="EMBL" id="KAK3327357.1"/>
    </source>
</evidence>
<sequence>MHWHPPCSVSLSFPFFIFFFFFSILEHISLLAYLIPCRLVMGFYSFVLGFIVWGRGEGDSNAAYLVLYTRYVERNDNLAQWNGGGVKGERTLWMDGLMHGWMKPEEDEEEMNEMFLLPLLLLESIHEWGWLGRLGGVCVFIPPSLSLSVSVFFLPKCLSSGLEISYSVPAQKESCEGYFVFPQSRVSHRGPARARGGFRPAGGRGKGGWEACLHTVVWQAGCSSCWIFVLCFLCRLDCC</sequence>
<proteinExistence type="predicted"/>
<keyword evidence="2" id="KW-1185">Reference proteome</keyword>